<accession>A0AA97I008</accession>
<dbReference type="InterPro" id="IPR030972">
    <property type="entry name" value="UrcA_uranyl"/>
</dbReference>
<dbReference type="Proteomes" id="UP001302429">
    <property type="component" value="Chromosome"/>
</dbReference>
<proteinExistence type="predicted"/>
<keyword evidence="1" id="KW-0732">Signal</keyword>
<gene>
    <name evidence="2" type="ORF">RB602_00895</name>
</gene>
<evidence type="ECO:0000313" key="2">
    <source>
        <dbReference type="EMBL" id="WOE75304.1"/>
    </source>
</evidence>
<dbReference type="EMBL" id="CP136594">
    <property type="protein sequence ID" value="WOE75304.1"/>
    <property type="molecule type" value="Genomic_DNA"/>
</dbReference>
<evidence type="ECO:0000313" key="3">
    <source>
        <dbReference type="Proteomes" id="UP001302429"/>
    </source>
</evidence>
<protein>
    <submittedName>
        <fullName evidence="2">UrcA family protein</fullName>
    </submittedName>
</protein>
<name>A0AA97I008_9SPHN</name>
<dbReference type="KEGG" id="acoa:RB602_00895"/>
<dbReference type="NCBIfam" id="TIGR04433">
    <property type="entry name" value="UrcA_uranyl"/>
    <property type="match status" value="1"/>
</dbReference>
<dbReference type="AlphaFoldDB" id="A0AA97I008"/>
<feature type="chain" id="PRO_5041704976" evidence="1">
    <location>
        <begin position="32"/>
        <end position="126"/>
    </location>
</feature>
<sequence length="126" mass="13537">MRVSAPAKLARRFAASAIVASLAIAPMAAQAGQHYDNNRVYRSTTVSYGDLNLNSEAGQQTLERRVKSAARKVCGPRPRLNLSERMDYGRCMDEALDSGEQAMIQIIAAADKGEKLAANGLLTIGN</sequence>
<evidence type="ECO:0000256" key="1">
    <source>
        <dbReference type="SAM" id="SignalP"/>
    </source>
</evidence>
<organism evidence="2 3">
    <name type="scientific">Alterisphingorhabdus coralli</name>
    <dbReference type="NCBI Taxonomy" id="3071408"/>
    <lineage>
        <taxon>Bacteria</taxon>
        <taxon>Pseudomonadati</taxon>
        <taxon>Pseudomonadota</taxon>
        <taxon>Alphaproteobacteria</taxon>
        <taxon>Sphingomonadales</taxon>
        <taxon>Sphingomonadaceae</taxon>
        <taxon>Alterisphingorhabdus (ex Yan et al. 2024)</taxon>
    </lineage>
</organism>
<feature type="signal peptide" evidence="1">
    <location>
        <begin position="1"/>
        <end position="31"/>
    </location>
</feature>
<keyword evidence="3" id="KW-1185">Reference proteome</keyword>
<dbReference type="RefSeq" id="WP_317082094.1">
    <property type="nucleotide sequence ID" value="NZ_CP136594.1"/>
</dbReference>
<reference evidence="2 3" key="1">
    <citation type="submission" date="2023-10" db="EMBL/GenBank/DDBJ databases">
        <title>Complete genome sequence of a Sphingomonadaceae bacterium.</title>
        <authorList>
            <person name="Yan C."/>
        </authorList>
    </citation>
    <scope>NUCLEOTIDE SEQUENCE [LARGE SCALE GENOMIC DNA]</scope>
    <source>
        <strain evidence="2 3">SCSIO 66989</strain>
    </source>
</reference>